<dbReference type="InterPro" id="IPR007630">
    <property type="entry name" value="RNA_pol_sigma70_r4"/>
</dbReference>
<evidence type="ECO:0000259" key="7">
    <source>
        <dbReference type="Pfam" id="PF04545"/>
    </source>
</evidence>
<dbReference type="SUPFAM" id="SSF88659">
    <property type="entry name" value="Sigma3 and sigma4 domains of RNA polymerase sigma factors"/>
    <property type="match status" value="1"/>
</dbReference>
<dbReference type="InterPro" id="IPR007627">
    <property type="entry name" value="RNA_pol_sigma70_r2"/>
</dbReference>
<keyword evidence="3" id="KW-0731">Sigma factor</keyword>
<keyword evidence="4" id="KW-0238">DNA-binding</keyword>
<dbReference type="EMBL" id="JAFELM010000030">
    <property type="protein sequence ID" value="MBM6618174.1"/>
    <property type="molecule type" value="Genomic_DNA"/>
</dbReference>
<dbReference type="InterPro" id="IPR013324">
    <property type="entry name" value="RNA_pol_sigma_r3/r4-like"/>
</dbReference>
<protein>
    <submittedName>
        <fullName evidence="8">Sigma-70 family RNA polymerase sigma factor</fullName>
    </submittedName>
</protein>
<evidence type="ECO:0000313" key="9">
    <source>
        <dbReference type="Proteomes" id="UP001518925"/>
    </source>
</evidence>
<dbReference type="Gene3D" id="1.10.1740.10">
    <property type="match status" value="1"/>
</dbReference>
<dbReference type="NCBIfam" id="TIGR02937">
    <property type="entry name" value="sigma70-ECF"/>
    <property type="match status" value="1"/>
</dbReference>
<dbReference type="RefSeq" id="WP_204203533.1">
    <property type="nucleotide sequence ID" value="NZ_JAFELM010000030.1"/>
</dbReference>
<dbReference type="CDD" id="cd06171">
    <property type="entry name" value="Sigma70_r4"/>
    <property type="match status" value="1"/>
</dbReference>
<feature type="domain" description="RNA polymerase sigma-70 region 4" evidence="7">
    <location>
        <begin position="129"/>
        <end position="175"/>
    </location>
</feature>
<dbReference type="Pfam" id="PF04545">
    <property type="entry name" value="Sigma70_r4"/>
    <property type="match status" value="1"/>
</dbReference>
<evidence type="ECO:0000256" key="5">
    <source>
        <dbReference type="ARBA" id="ARBA00023163"/>
    </source>
</evidence>
<dbReference type="Pfam" id="PF04542">
    <property type="entry name" value="Sigma70_r2"/>
    <property type="match status" value="1"/>
</dbReference>
<dbReference type="NCBIfam" id="NF009195">
    <property type="entry name" value="PRK12543.1"/>
    <property type="match status" value="1"/>
</dbReference>
<keyword evidence="5" id="KW-0804">Transcription</keyword>
<dbReference type="InterPro" id="IPR014284">
    <property type="entry name" value="RNA_pol_sigma-70_dom"/>
</dbReference>
<proteinExistence type="inferred from homology"/>
<dbReference type="SUPFAM" id="SSF88946">
    <property type="entry name" value="Sigma2 domain of RNA polymerase sigma factors"/>
    <property type="match status" value="1"/>
</dbReference>
<sequence>MNEIPAIQGLIKSILSGNKQSYEELYEYTIHYVYKNVHFLIDEKDDVDDIVQDIYIELYKSLSSFDGSKKFKPWLTGIVIRQVQAYRRKRWMRIRIVKKAEQQKQVIGLDFSNEIIEKISNQHVIDLVNQLTFKLKQVIILRYLNDYTQEEIASILDIPLGTVKSRINAALKKLRMKESTTKICLEKVGNL</sequence>
<evidence type="ECO:0000259" key="6">
    <source>
        <dbReference type="Pfam" id="PF04542"/>
    </source>
</evidence>
<dbReference type="InterPro" id="IPR039425">
    <property type="entry name" value="RNA_pol_sigma-70-like"/>
</dbReference>
<comment type="similarity">
    <text evidence="1">Belongs to the sigma-70 factor family. ECF subfamily.</text>
</comment>
<reference evidence="8 9" key="1">
    <citation type="submission" date="2021-02" db="EMBL/GenBank/DDBJ databases">
        <title>Bacillus sp. RD4P76, an endophyte from a halophyte.</title>
        <authorList>
            <person name="Sun J.-Q."/>
        </authorList>
    </citation>
    <scope>NUCLEOTIDE SEQUENCE [LARGE SCALE GENOMIC DNA]</scope>
    <source>
        <strain evidence="8 9">RD4P76</strain>
    </source>
</reference>
<dbReference type="Proteomes" id="UP001518925">
    <property type="component" value="Unassembled WGS sequence"/>
</dbReference>
<evidence type="ECO:0000256" key="2">
    <source>
        <dbReference type="ARBA" id="ARBA00023015"/>
    </source>
</evidence>
<dbReference type="PANTHER" id="PTHR43133:SF60">
    <property type="entry name" value="RNA POLYMERASE SIGMA FACTOR SIGV"/>
    <property type="match status" value="1"/>
</dbReference>
<accession>A0ABS2DI55</accession>
<evidence type="ECO:0000313" key="8">
    <source>
        <dbReference type="EMBL" id="MBM6618174.1"/>
    </source>
</evidence>
<evidence type="ECO:0000256" key="3">
    <source>
        <dbReference type="ARBA" id="ARBA00023082"/>
    </source>
</evidence>
<gene>
    <name evidence="8" type="ORF">JR050_10940</name>
</gene>
<dbReference type="Gene3D" id="1.10.10.10">
    <property type="entry name" value="Winged helix-like DNA-binding domain superfamily/Winged helix DNA-binding domain"/>
    <property type="match status" value="1"/>
</dbReference>
<feature type="domain" description="RNA polymerase sigma-70 region 2" evidence="6">
    <location>
        <begin position="26"/>
        <end position="91"/>
    </location>
</feature>
<dbReference type="InterPro" id="IPR036388">
    <property type="entry name" value="WH-like_DNA-bd_sf"/>
</dbReference>
<dbReference type="InterPro" id="IPR013325">
    <property type="entry name" value="RNA_pol_sigma_r2"/>
</dbReference>
<comment type="caution">
    <text evidence="8">The sequence shown here is derived from an EMBL/GenBank/DDBJ whole genome shotgun (WGS) entry which is preliminary data.</text>
</comment>
<keyword evidence="2" id="KW-0805">Transcription regulation</keyword>
<name>A0ABS2DI55_9BACI</name>
<organism evidence="8 9">
    <name type="scientific">Bacillus suaedaesalsae</name>
    <dbReference type="NCBI Taxonomy" id="2810349"/>
    <lineage>
        <taxon>Bacteria</taxon>
        <taxon>Bacillati</taxon>
        <taxon>Bacillota</taxon>
        <taxon>Bacilli</taxon>
        <taxon>Bacillales</taxon>
        <taxon>Bacillaceae</taxon>
        <taxon>Bacillus</taxon>
    </lineage>
</organism>
<keyword evidence="9" id="KW-1185">Reference proteome</keyword>
<dbReference type="PANTHER" id="PTHR43133">
    <property type="entry name" value="RNA POLYMERASE ECF-TYPE SIGMA FACTO"/>
    <property type="match status" value="1"/>
</dbReference>
<evidence type="ECO:0000256" key="1">
    <source>
        <dbReference type="ARBA" id="ARBA00010641"/>
    </source>
</evidence>
<evidence type="ECO:0000256" key="4">
    <source>
        <dbReference type="ARBA" id="ARBA00023125"/>
    </source>
</evidence>